<accession>A0A8J4GIZ7</accession>
<dbReference type="SUPFAM" id="SSF56091">
    <property type="entry name" value="DNA ligase/mRNA capping enzyme, catalytic domain"/>
    <property type="match status" value="1"/>
</dbReference>
<dbReference type="InterPro" id="IPR012340">
    <property type="entry name" value="NA-bd_OB-fold"/>
</dbReference>
<feature type="compositionally biased region" description="Pro residues" evidence="11">
    <location>
        <begin position="720"/>
        <end position="731"/>
    </location>
</feature>
<dbReference type="PANTHER" id="PTHR10367">
    <property type="entry name" value="MRNA-CAPPING ENZYME"/>
    <property type="match status" value="1"/>
</dbReference>
<dbReference type="PROSITE" id="PS50056">
    <property type="entry name" value="TYR_PHOSPHATASE_2"/>
    <property type="match status" value="1"/>
</dbReference>
<keyword evidence="5" id="KW-0548">Nucleotidyltransferase</keyword>
<feature type="compositionally biased region" description="Acidic residues" evidence="11">
    <location>
        <begin position="234"/>
        <end position="249"/>
    </location>
</feature>
<dbReference type="GO" id="GO:0006370">
    <property type="term" value="P:7-methylguanosine mRNA capping"/>
    <property type="evidence" value="ECO:0007669"/>
    <property type="project" value="UniProtKB-KW"/>
</dbReference>
<dbReference type="GO" id="GO:0005525">
    <property type="term" value="F:GTP binding"/>
    <property type="evidence" value="ECO:0007669"/>
    <property type="project" value="UniProtKB-KW"/>
</dbReference>
<dbReference type="Gene3D" id="2.40.50.140">
    <property type="entry name" value="Nucleic acid-binding proteins"/>
    <property type="match status" value="1"/>
</dbReference>
<comment type="caution">
    <text evidence="13">The sequence shown here is derived from an EMBL/GenBank/DDBJ whole genome shotgun (WGS) entry which is preliminary data.</text>
</comment>
<evidence type="ECO:0000256" key="7">
    <source>
        <dbReference type="ARBA" id="ARBA00023042"/>
    </source>
</evidence>
<dbReference type="InterPro" id="IPR016130">
    <property type="entry name" value="Tyr_Pase_AS"/>
</dbReference>
<keyword evidence="6" id="KW-0547">Nucleotide-binding</keyword>
<keyword evidence="8" id="KW-0342">GTP-binding</keyword>
<feature type="compositionally biased region" description="Basic and acidic residues" evidence="11">
    <location>
        <begin position="759"/>
        <end position="777"/>
    </location>
</feature>
<gene>
    <name evidence="13" type="ORF">Vretimale_12219</name>
</gene>
<organism evidence="13 14">
    <name type="scientific">Volvox reticuliferus</name>
    <dbReference type="NCBI Taxonomy" id="1737510"/>
    <lineage>
        <taxon>Eukaryota</taxon>
        <taxon>Viridiplantae</taxon>
        <taxon>Chlorophyta</taxon>
        <taxon>core chlorophytes</taxon>
        <taxon>Chlorophyceae</taxon>
        <taxon>CS clade</taxon>
        <taxon>Chlamydomonadales</taxon>
        <taxon>Volvocaceae</taxon>
        <taxon>Volvox</taxon>
    </lineage>
</organism>
<dbReference type="InterPro" id="IPR029021">
    <property type="entry name" value="Prot-tyrosine_phosphatase-like"/>
</dbReference>
<evidence type="ECO:0000313" key="14">
    <source>
        <dbReference type="Proteomes" id="UP000722791"/>
    </source>
</evidence>
<evidence type="ECO:0000256" key="4">
    <source>
        <dbReference type="ARBA" id="ARBA00022679"/>
    </source>
</evidence>
<name>A0A8J4GIZ7_9CHLO</name>
<keyword evidence="9" id="KW-0539">Nucleus</keyword>
<keyword evidence="7" id="KW-0506">mRNA capping</keyword>
<evidence type="ECO:0000256" key="1">
    <source>
        <dbReference type="ARBA" id="ARBA00004123"/>
    </source>
</evidence>
<proteinExistence type="predicted"/>
<dbReference type="InterPro" id="IPR001339">
    <property type="entry name" value="mRNA_cap_enzyme_adenylation"/>
</dbReference>
<dbReference type="GO" id="GO:0004484">
    <property type="term" value="F:mRNA guanylyltransferase activity"/>
    <property type="evidence" value="ECO:0007669"/>
    <property type="project" value="UniProtKB-EC"/>
</dbReference>
<dbReference type="PANTHER" id="PTHR10367:SF17">
    <property type="entry name" value="MRNA-CAPPING ENZYME"/>
    <property type="match status" value="1"/>
</dbReference>
<dbReference type="Pfam" id="PF03919">
    <property type="entry name" value="mRNA_cap_C"/>
    <property type="match status" value="1"/>
</dbReference>
<feature type="region of interest" description="Disordered" evidence="11">
    <location>
        <begin position="692"/>
        <end position="797"/>
    </location>
</feature>
<dbReference type="Gene3D" id="3.90.190.10">
    <property type="entry name" value="Protein tyrosine phosphatase superfamily"/>
    <property type="match status" value="1"/>
</dbReference>
<dbReference type="Gene3D" id="3.30.470.30">
    <property type="entry name" value="DNA ligase/mRNA capping enzyme"/>
    <property type="match status" value="1"/>
</dbReference>
<comment type="subcellular location">
    <subcellularLocation>
        <location evidence="1">Nucleus</location>
    </subcellularLocation>
</comment>
<sequence>MDVGGCHSSVSQLWDGGDVFVSTVRGRDYACKSKHSGALHKDGWSIRVVGEGMYGPWKGFVWALVAAAQYPYEGVRRGCNREVKREGVGTIIDLTKSRNYYNFQQEMENLDCPDINYVKIACRGRGQSPLPSEVNEAVWQIFCHHEQEETKEKYILLHCTHGFNRTGYIVVAALMRLRLGSGLSMKRAIARFAMARPPGIYKDQYINDLFKYYHELRDSTTVTPPVPAWKGNNDAEDAADAANEDEAGAGEEGAAGELPAVVTSHEDIWAIGERVSDDEAEWVRHQVCMLLRSVVVNSGKLRFPGMQPVSLSIDRLGDLAAFRYHVTWKADGTRYMMFIAPLGTYLMDRSFNVVRCQMRFMNGVRGRLAPGEKHNYPVRKPLTLTVLDGEMVLDVDPTGTQPPRLRYLIYDLCMINNEPLIEKPWKERYRAIDSHIVLPRNAERAYIDKWRGRTFDHERADYLSPPLGYVYTEERFSVRRKDFWPTWQIDKVFQRFTNTHSIGHESDGIILQGVEDPYIAGTCERLYKWKFAHMNSVDFLLRCESRIGASGQPELDLDNPEPLKLFLLDQNARGRGIKYVELSKVDKDGHYQVEFPPEVDPITYDGKLVECTLDCNRGVWMFMRERKDKDTPNASRVYLRIKESIINHVDQQLLVGTLKDALLNQPAYVGDRANLNPEQQEKLRREVAAWRQEMEEQQRTMAATRRPSGPHDDFDDEEPFSPPPASPPPPGYFDEDYQEDFAGAHVGSDTDGGGLEGYKVSDVDMDTHAATHKRPQDPGDDGQEERRPKRRVTRWPFDVDAPYPHCPVYEGYGFD</sequence>
<dbReference type="Proteomes" id="UP000722791">
    <property type="component" value="Unassembled WGS sequence"/>
</dbReference>
<reference evidence="13" key="1">
    <citation type="journal article" date="2021" name="Proc. Natl. Acad. Sci. U.S.A.">
        <title>Three genomes in the algal genus Volvox reveal the fate of a haploid sex-determining region after a transition to homothallism.</title>
        <authorList>
            <person name="Yamamoto K."/>
            <person name="Hamaji T."/>
            <person name="Kawai-Toyooka H."/>
            <person name="Matsuzaki R."/>
            <person name="Takahashi F."/>
            <person name="Nishimura Y."/>
            <person name="Kawachi M."/>
            <person name="Noguchi H."/>
            <person name="Minakuchi Y."/>
            <person name="Umen J.G."/>
            <person name="Toyoda A."/>
            <person name="Nozaki H."/>
        </authorList>
    </citation>
    <scope>NUCLEOTIDE SEQUENCE</scope>
    <source>
        <strain evidence="13">NIES-3785</strain>
    </source>
</reference>
<dbReference type="InterPro" id="IPR051029">
    <property type="entry name" value="mRNA_Capping_Enz/RNA_Phosphat"/>
</dbReference>
<evidence type="ECO:0000256" key="8">
    <source>
        <dbReference type="ARBA" id="ARBA00023134"/>
    </source>
</evidence>
<evidence type="ECO:0000256" key="9">
    <source>
        <dbReference type="ARBA" id="ARBA00023242"/>
    </source>
</evidence>
<comment type="catalytic activity">
    <reaction evidence="10">
        <text>a 5'-end diphospho-ribonucleoside in mRNA + GTP + H(+) = a 5'-end (5'-triphosphoguanosine)-ribonucleoside in mRNA + diphosphate</text>
        <dbReference type="Rhea" id="RHEA:67012"/>
        <dbReference type="Rhea" id="RHEA-COMP:17165"/>
        <dbReference type="Rhea" id="RHEA-COMP:17166"/>
        <dbReference type="ChEBI" id="CHEBI:15378"/>
        <dbReference type="ChEBI" id="CHEBI:33019"/>
        <dbReference type="ChEBI" id="CHEBI:37565"/>
        <dbReference type="ChEBI" id="CHEBI:167616"/>
        <dbReference type="ChEBI" id="CHEBI:167617"/>
        <dbReference type="EC" id="2.7.7.50"/>
    </reaction>
    <physiologicalReaction direction="left-to-right" evidence="10">
        <dbReference type="Rhea" id="RHEA:67013"/>
    </physiologicalReaction>
</comment>
<dbReference type="AlphaFoldDB" id="A0A8J4GIZ7"/>
<dbReference type="SUPFAM" id="SSF52799">
    <property type="entry name" value="(Phosphotyrosine protein) phosphatases II"/>
    <property type="match status" value="1"/>
</dbReference>
<evidence type="ECO:0000256" key="11">
    <source>
        <dbReference type="SAM" id="MobiDB-lite"/>
    </source>
</evidence>
<evidence type="ECO:0000259" key="12">
    <source>
        <dbReference type="PROSITE" id="PS50056"/>
    </source>
</evidence>
<protein>
    <recommendedName>
        <fullName evidence="2">mRNA guanylyltransferase</fullName>
        <ecNumber evidence="2">2.7.7.50</ecNumber>
    </recommendedName>
</protein>
<evidence type="ECO:0000256" key="6">
    <source>
        <dbReference type="ARBA" id="ARBA00022741"/>
    </source>
</evidence>
<keyword evidence="3" id="KW-0507">mRNA processing</keyword>
<dbReference type="EMBL" id="BNCQ01000027">
    <property type="protein sequence ID" value="GIM08148.1"/>
    <property type="molecule type" value="Genomic_DNA"/>
</dbReference>
<dbReference type="GO" id="GO:0005524">
    <property type="term" value="F:ATP binding"/>
    <property type="evidence" value="ECO:0007669"/>
    <property type="project" value="InterPro"/>
</dbReference>
<dbReference type="GO" id="GO:0016787">
    <property type="term" value="F:hydrolase activity"/>
    <property type="evidence" value="ECO:0007669"/>
    <property type="project" value="UniProtKB-ARBA"/>
</dbReference>
<dbReference type="CDD" id="cd07895">
    <property type="entry name" value="Adenylation_mRNA_capping"/>
    <property type="match status" value="1"/>
</dbReference>
<evidence type="ECO:0000256" key="3">
    <source>
        <dbReference type="ARBA" id="ARBA00022664"/>
    </source>
</evidence>
<dbReference type="GO" id="GO:0005634">
    <property type="term" value="C:nucleus"/>
    <property type="evidence" value="ECO:0007669"/>
    <property type="project" value="UniProtKB-SubCell"/>
</dbReference>
<evidence type="ECO:0000256" key="5">
    <source>
        <dbReference type="ARBA" id="ARBA00022695"/>
    </source>
</evidence>
<dbReference type="PROSITE" id="PS00383">
    <property type="entry name" value="TYR_PHOSPHATASE_1"/>
    <property type="match status" value="1"/>
</dbReference>
<dbReference type="InterPro" id="IPR000387">
    <property type="entry name" value="Tyr_Pase_dom"/>
</dbReference>
<evidence type="ECO:0000256" key="10">
    <source>
        <dbReference type="ARBA" id="ARBA00044624"/>
    </source>
</evidence>
<evidence type="ECO:0000313" key="13">
    <source>
        <dbReference type="EMBL" id="GIM08148.1"/>
    </source>
</evidence>
<dbReference type="SUPFAM" id="SSF50249">
    <property type="entry name" value="Nucleic acid-binding proteins"/>
    <property type="match status" value="1"/>
</dbReference>
<feature type="domain" description="Tyrosine specific protein phosphatases" evidence="12">
    <location>
        <begin position="132"/>
        <end position="207"/>
    </location>
</feature>
<keyword evidence="4" id="KW-0808">Transferase</keyword>
<dbReference type="InterPro" id="IPR013846">
    <property type="entry name" value="mRNA_cap_enzyme_C"/>
</dbReference>
<dbReference type="Pfam" id="PF01331">
    <property type="entry name" value="mRNA_cap_enzyme"/>
    <property type="match status" value="1"/>
</dbReference>
<feature type="region of interest" description="Disordered" evidence="11">
    <location>
        <begin position="223"/>
        <end position="256"/>
    </location>
</feature>
<evidence type="ECO:0000256" key="2">
    <source>
        <dbReference type="ARBA" id="ARBA00012475"/>
    </source>
</evidence>
<dbReference type="EC" id="2.7.7.50" evidence="2"/>